<feature type="region of interest" description="Disordered" evidence="2">
    <location>
        <begin position="607"/>
        <end position="630"/>
    </location>
</feature>
<dbReference type="Gene3D" id="2.30.29.30">
    <property type="entry name" value="Pleckstrin-homology domain (PH domain)/Phosphotyrosine-binding domain (PTB)"/>
    <property type="match status" value="1"/>
</dbReference>
<dbReference type="CDD" id="cd01270">
    <property type="entry name" value="PTB_CAPON-like"/>
    <property type="match status" value="1"/>
</dbReference>
<dbReference type="InterPro" id="IPR011993">
    <property type="entry name" value="PH-like_dom_sf"/>
</dbReference>
<feature type="compositionally biased region" description="Basic residues" evidence="2">
    <location>
        <begin position="550"/>
        <end position="566"/>
    </location>
</feature>
<dbReference type="Proteomes" id="UP000215902">
    <property type="component" value="Unassembled WGS sequence"/>
</dbReference>
<dbReference type="AlphaFoldDB" id="A0A267DQP8"/>
<evidence type="ECO:0000313" key="4">
    <source>
        <dbReference type="EMBL" id="PAA50862.1"/>
    </source>
</evidence>
<accession>A0A267DQP8</accession>
<feature type="domain" description="PID" evidence="3">
    <location>
        <begin position="28"/>
        <end position="163"/>
    </location>
</feature>
<evidence type="ECO:0000313" key="5">
    <source>
        <dbReference type="Proteomes" id="UP000215902"/>
    </source>
</evidence>
<dbReference type="OrthoDB" id="10030336at2759"/>
<dbReference type="SUPFAM" id="SSF50729">
    <property type="entry name" value="PH domain-like"/>
    <property type="match status" value="1"/>
</dbReference>
<reference evidence="4 5" key="1">
    <citation type="submission" date="2017-06" db="EMBL/GenBank/DDBJ databases">
        <title>A platform for efficient transgenesis in Macrostomum lignano, a flatworm model organism for stem cell research.</title>
        <authorList>
            <person name="Berezikov E."/>
        </authorList>
    </citation>
    <scope>NUCLEOTIDE SEQUENCE [LARGE SCALE GENOMIC DNA]</scope>
    <source>
        <strain evidence="4">DV1</strain>
        <tissue evidence="4">Whole organism</tissue>
    </source>
</reference>
<dbReference type="FunFam" id="2.30.29.30:FF:000124">
    <property type="entry name" value="carboxyl-terminal PDZ ligand of neuronal nitric oxide synthase protein-like"/>
    <property type="match status" value="1"/>
</dbReference>
<keyword evidence="1" id="KW-0175">Coiled coil</keyword>
<feature type="region of interest" description="Disordered" evidence="2">
    <location>
        <begin position="252"/>
        <end position="280"/>
    </location>
</feature>
<dbReference type="Pfam" id="PF00640">
    <property type="entry name" value="PID"/>
    <property type="match status" value="1"/>
</dbReference>
<keyword evidence="5" id="KW-1185">Reference proteome</keyword>
<feature type="compositionally biased region" description="Polar residues" evidence="2">
    <location>
        <begin position="175"/>
        <end position="188"/>
    </location>
</feature>
<feature type="region of interest" description="Disordered" evidence="2">
    <location>
        <begin position="172"/>
        <end position="235"/>
    </location>
</feature>
<dbReference type="InterPro" id="IPR051133">
    <property type="entry name" value="Adapter_Engulfment-Domain"/>
</dbReference>
<dbReference type="InterPro" id="IPR006020">
    <property type="entry name" value="PTB/PI_dom"/>
</dbReference>
<dbReference type="STRING" id="282301.A0A267DQP8"/>
<sequence>MTDYDIVSEDGADSSRFPVHSEEAFQRGIQYKAKFIGSLDVPRPQSRVEIVAAMRRIRFEFKAKAIKKRKVTISISVDGVSVICRRARRRALWLDSTSQLLMHHPIYRIFYVSHDSQDLKIFSYIARDSQRNAFKCSVFKAYKKAQAMRIVRTIGQAFEVCHQLSLGSKEGRSAAASNATTSPVQSPGESAPAKVKSGQGGSAGTAESSSPAKSVAAAETPAAADKKSAADKTTPPLIKEAAGCEVKKPPLTAQSSAATPLPPPPSLQLSSSTSEPVGVGRPRHTVGTITSPLAPLPPSWDSIGLDADGLGGMVASGSDPEGGPLWLRHRQQLIRQRLEQQSQQAQVAMAQARLLRDQLAAEAAARVEAQARAHQLLVQNRDLLDHLNQLVHRLRLLELRYHQRPPELDARLASSSSAASTLTKAPSGVSGLPDKSTPLCPPVAPLDLPELKAAEDCGLTPLGEAAPVLFDSLLMISAASTAAAVAAAASASAVTTAATVTVAGAPASAASPGAQSGSPDSGHKEMSADSLSQALTFLDAYPGGQAFRLSHHHHQQHHQHLRHRLSQQHGGQDGVRRSTQVPTSLSCGAAGVVGAVPNGGAPVHGAANGSCDSGGGQSVAKETPVSLPSGQGFAPSLSWPVSFADSPKLAPKCSVVAAVSAAASSAFRPSTASSTSASASSSSYALSAVRVKPAASGGDSQQQPLKPPQAAVEHAKSKSLCSAPSSLSPAHLNYSFEWHGEVALAAMDEGLDEDC</sequence>
<evidence type="ECO:0000256" key="2">
    <source>
        <dbReference type="SAM" id="MobiDB-lite"/>
    </source>
</evidence>
<dbReference type="PROSITE" id="PS01179">
    <property type="entry name" value="PID"/>
    <property type="match status" value="1"/>
</dbReference>
<feature type="compositionally biased region" description="Low complexity" evidence="2">
    <location>
        <begin position="211"/>
        <end position="223"/>
    </location>
</feature>
<dbReference type="SMART" id="SM00462">
    <property type="entry name" value="PTB"/>
    <property type="match status" value="1"/>
</dbReference>
<feature type="region of interest" description="Disordered" evidence="2">
    <location>
        <begin position="694"/>
        <end position="717"/>
    </location>
</feature>
<comment type="caution">
    <text evidence="4">The sequence shown here is derived from an EMBL/GenBank/DDBJ whole genome shotgun (WGS) entry which is preliminary data.</text>
</comment>
<organism evidence="4 5">
    <name type="scientific">Macrostomum lignano</name>
    <dbReference type="NCBI Taxonomy" id="282301"/>
    <lineage>
        <taxon>Eukaryota</taxon>
        <taxon>Metazoa</taxon>
        <taxon>Spiralia</taxon>
        <taxon>Lophotrochozoa</taxon>
        <taxon>Platyhelminthes</taxon>
        <taxon>Rhabditophora</taxon>
        <taxon>Macrostomorpha</taxon>
        <taxon>Macrostomida</taxon>
        <taxon>Macrostomidae</taxon>
        <taxon>Macrostomum</taxon>
    </lineage>
</organism>
<gene>
    <name evidence="4" type="ORF">BOX15_Mlig028612g1</name>
</gene>
<protein>
    <recommendedName>
        <fullName evidence="3">PID domain-containing protein</fullName>
    </recommendedName>
</protein>
<evidence type="ECO:0000259" key="3">
    <source>
        <dbReference type="PROSITE" id="PS01179"/>
    </source>
</evidence>
<feature type="region of interest" description="Disordered" evidence="2">
    <location>
        <begin position="550"/>
        <end position="582"/>
    </location>
</feature>
<evidence type="ECO:0000256" key="1">
    <source>
        <dbReference type="ARBA" id="ARBA00023054"/>
    </source>
</evidence>
<dbReference type="EMBL" id="NIVC01003549">
    <property type="protein sequence ID" value="PAA50862.1"/>
    <property type="molecule type" value="Genomic_DNA"/>
</dbReference>
<name>A0A267DQP8_9PLAT</name>
<proteinExistence type="predicted"/>
<dbReference type="GO" id="GO:0050998">
    <property type="term" value="F:nitric-oxide synthase binding"/>
    <property type="evidence" value="ECO:0007669"/>
    <property type="project" value="TreeGrafter"/>
</dbReference>
<feature type="region of interest" description="Disordered" evidence="2">
    <location>
        <begin position="506"/>
        <end position="529"/>
    </location>
</feature>
<dbReference type="PANTHER" id="PTHR11232:SF17">
    <property type="entry name" value="CAPON-LIKE PROTEIN"/>
    <property type="match status" value="1"/>
</dbReference>
<feature type="region of interest" description="Disordered" evidence="2">
    <location>
        <begin position="410"/>
        <end position="436"/>
    </location>
</feature>
<dbReference type="PANTHER" id="PTHR11232">
    <property type="entry name" value="PHOSPHOTYROSINE INTERACTION DOMAIN-CONTAINING FAMILY MEMBER"/>
    <property type="match status" value="1"/>
</dbReference>